<keyword evidence="1" id="KW-0812">Transmembrane</keyword>
<protein>
    <submittedName>
        <fullName evidence="2">Uncharacterized protein</fullName>
    </submittedName>
</protein>
<keyword evidence="1" id="KW-0472">Membrane</keyword>
<feature type="transmembrane region" description="Helical" evidence="1">
    <location>
        <begin position="137"/>
        <end position="160"/>
    </location>
</feature>
<dbReference type="EMBL" id="CP080467">
    <property type="protein sequence ID" value="UNO47588.1"/>
    <property type="molecule type" value="Genomic_DNA"/>
</dbReference>
<proteinExistence type="predicted"/>
<feature type="transmembrane region" description="Helical" evidence="1">
    <location>
        <begin position="44"/>
        <end position="65"/>
    </location>
</feature>
<keyword evidence="3" id="KW-1185">Reference proteome</keyword>
<feature type="transmembrane region" description="Helical" evidence="1">
    <location>
        <begin position="77"/>
        <end position="97"/>
    </location>
</feature>
<dbReference type="AlphaFoldDB" id="A0A9E7CUZ7"/>
<keyword evidence="1" id="KW-1133">Transmembrane helix</keyword>
<dbReference type="KEGG" id="aaco:K1I37_12855"/>
<evidence type="ECO:0000256" key="1">
    <source>
        <dbReference type="SAM" id="Phobius"/>
    </source>
</evidence>
<sequence length="167" mass="19801">MIRLTVYDTQLNTNEWAVLLAVCLGSIVVYFLPRRFSWKLSTLFFMCGVTFGFLFDHVLSVIPISFYDVNDSSEFEFIDFLSYLMYGPVSYIFFYLYDFLHIRAKFSPIYILCWAPLSTCMEWVAKRCGIYHYSHGYSINVSFVIYLMVQSVWVWLFYLLRKAEANT</sequence>
<reference evidence="3" key="1">
    <citation type="journal article" date="2022" name="G3 (Bethesda)">
        <title>Unveiling the complete genome sequence of Alicyclobacillus acidoterrestris DSM 3922T, a taint-producing strain.</title>
        <authorList>
            <person name="Leonardo I.C."/>
            <person name="Barreto Crespo M.T."/>
            <person name="Gaspar F.B."/>
        </authorList>
    </citation>
    <scope>NUCLEOTIDE SEQUENCE [LARGE SCALE GENOMIC DNA]</scope>
    <source>
        <strain evidence="3">DSM 3922</strain>
    </source>
</reference>
<evidence type="ECO:0000313" key="2">
    <source>
        <dbReference type="EMBL" id="UNO47588.1"/>
    </source>
</evidence>
<dbReference type="RefSeq" id="WP_031218243.1">
    <property type="nucleotide sequence ID" value="NZ_AURB01000101.1"/>
</dbReference>
<gene>
    <name evidence="2" type="ORF">K1I37_12855</name>
</gene>
<feature type="transmembrane region" description="Helical" evidence="1">
    <location>
        <begin position="109"/>
        <end position="125"/>
    </location>
</feature>
<organism evidence="2 3">
    <name type="scientific">Alicyclobacillus acidoterrestris (strain ATCC 49025 / DSM 3922 / CIP 106132 / NCIMB 13137 / GD3B)</name>
    <dbReference type="NCBI Taxonomy" id="1356854"/>
    <lineage>
        <taxon>Bacteria</taxon>
        <taxon>Bacillati</taxon>
        <taxon>Bacillota</taxon>
        <taxon>Bacilli</taxon>
        <taxon>Bacillales</taxon>
        <taxon>Alicyclobacillaceae</taxon>
        <taxon>Alicyclobacillus</taxon>
    </lineage>
</organism>
<evidence type="ECO:0000313" key="3">
    <source>
        <dbReference type="Proteomes" id="UP000829401"/>
    </source>
</evidence>
<feature type="transmembrane region" description="Helical" evidence="1">
    <location>
        <begin position="16"/>
        <end position="32"/>
    </location>
</feature>
<dbReference type="Proteomes" id="UP000829401">
    <property type="component" value="Chromosome"/>
</dbReference>
<name>A0A9E7CUZ7_ALIAG</name>
<accession>A0A9E7CUZ7</accession>